<comment type="caution">
    <text evidence="3">The sequence shown here is derived from an EMBL/GenBank/DDBJ whole genome shotgun (WGS) entry which is preliminary data.</text>
</comment>
<organism evidence="3 4">
    <name type="scientific">Babesia ovata</name>
    <dbReference type="NCBI Taxonomy" id="189622"/>
    <lineage>
        <taxon>Eukaryota</taxon>
        <taxon>Sar</taxon>
        <taxon>Alveolata</taxon>
        <taxon>Apicomplexa</taxon>
        <taxon>Aconoidasida</taxon>
        <taxon>Piroplasmida</taxon>
        <taxon>Babesiidae</taxon>
        <taxon>Babesia</taxon>
    </lineage>
</organism>
<keyword evidence="3" id="KW-0808">Transferase</keyword>
<evidence type="ECO:0000256" key="1">
    <source>
        <dbReference type="SAM" id="MobiDB-lite"/>
    </source>
</evidence>
<evidence type="ECO:0000256" key="2">
    <source>
        <dbReference type="SAM" id="SignalP"/>
    </source>
</evidence>
<feature type="chain" id="PRO_5014160900" evidence="2">
    <location>
        <begin position="33"/>
        <end position="412"/>
    </location>
</feature>
<accession>A0A2H6KAV7</accession>
<dbReference type="Proteomes" id="UP000236319">
    <property type="component" value="Unassembled WGS sequence"/>
</dbReference>
<dbReference type="GeneID" id="39873886"/>
<keyword evidence="4" id="KW-1185">Reference proteome</keyword>
<feature type="compositionally biased region" description="Low complexity" evidence="1">
    <location>
        <begin position="172"/>
        <end position="182"/>
    </location>
</feature>
<dbReference type="RefSeq" id="XP_028866359.1">
    <property type="nucleotide sequence ID" value="XM_029010526.1"/>
</dbReference>
<keyword evidence="2" id="KW-0732">Signal</keyword>
<feature type="region of interest" description="Disordered" evidence="1">
    <location>
        <begin position="150"/>
        <end position="182"/>
    </location>
</feature>
<dbReference type="OrthoDB" id="366465at2759"/>
<feature type="compositionally biased region" description="Basic and acidic residues" evidence="1">
    <location>
        <begin position="150"/>
        <end position="163"/>
    </location>
</feature>
<dbReference type="AlphaFoldDB" id="A0A2H6KAV7"/>
<evidence type="ECO:0000313" key="3">
    <source>
        <dbReference type="EMBL" id="GBE60116.1"/>
    </source>
</evidence>
<name>A0A2H6KAV7_9APIC</name>
<dbReference type="EMBL" id="BDSA01000002">
    <property type="protein sequence ID" value="GBE60116.1"/>
    <property type="molecule type" value="Genomic_DNA"/>
</dbReference>
<keyword evidence="3" id="KW-0032">Aminotransferase</keyword>
<reference evidence="3 4" key="1">
    <citation type="journal article" date="2017" name="BMC Genomics">
        <title>Whole-genome assembly of Babesia ovata and comparative genomics between closely related pathogens.</title>
        <authorList>
            <person name="Yamagishi J."/>
            <person name="Asada M."/>
            <person name="Hakimi H."/>
            <person name="Tanaka T.Q."/>
            <person name="Sugimoto C."/>
            <person name="Kawazu S."/>
        </authorList>
    </citation>
    <scope>NUCLEOTIDE SEQUENCE [LARGE SCALE GENOMIC DNA]</scope>
    <source>
        <strain evidence="3 4">Miyake</strain>
    </source>
</reference>
<protein>
    <submittedName>
        <fullName evidence="3">Diaminopimelate aminotransferase, putative</fullName>
    </submittedName>
</protein>
<feature type="signal peptide" evidence="2">
    <location>
        <begin position="1"/>
        <end position="32"/>
    </location>
</feature>
<proteinExistence type="predicted"/>
<sequence length="412" mass="45791">MMVWGSAIVGGVAAQLAMVLLMHPAMITLSAAGPSSHGAPDTEKADYGHFVLNNCNPEFYKTLCDPHEKVLRPAFRIACFRIRETPRNLWDCAPKRVTGIIVTKKRNIDQLQIMDEKVRNTKGVEPSDLAMYRELTLQVARLILEEAKSLPTKQRDDEDKSDVSEGEEIDTDTATKATTPVTDPARRLSLLLTASAEGNKGDGMERLLKECLIMTKELCRGHTNHAEYMGILFPNFGQATRKATVKPSIPQGTVSPPRGDAKLDSFGTAHKDILIQYAQKFLVSQPAANLEFIKKADPNNIWSKYSRSRTVLVRFLNDTKTRLSVIMSPEHYKALSDAFSKYAEMTGRAPVVTQSRSTTATVDALKATLVKVLKDEVTIDRTLRLYGTNGTRAWFVRVTHEYHAGESALSRP</sequence>
<evidence type="ECO:0000313" key="4">
    <source>
        <dbReference type="Proteomes" id="UP000236319"/>
    </source>
</evidence>
<dbReference type="GO" id="GO:0008483">
    <property type="term" value="F:transaminase activity"/>
    <property type="evidence" value="ECO:0007669"/>
    <property type="project" value="UniProtKB-KW"/>
</dbReference>
<dbReference type="VEuPathDB" id="PiroplasmaDB:BOVATA_016090"/>
<gene>
    <name evidence="3" type="ORF">BOVATA_016090</name>
</gene>